<dbReference type="Proteomes" id="UP000000702">
    <property type="component" value="Unassembled WGS sequence"/>
</dbReference>
<dbReference type="VEuPathDB" id="TriTrypDB:TcIL3000_0_08910"/>
<keyword evidence="2" id="KW-1185">Reference proteome</keyword>
<protein>
    <submittedName>
        <fullName evidence="1">WGS project CAEQ00000000 data, annotated contig 343</fullName>
    </submittedName>
</protein>
<sequence length="270" mass="29607">MNESNTAFALKVSGWLASDIRRHIFILVWVCGVPVHVRYIIQLLRMSAATVDILTASLEGSSSVEFKGTHAKKDAILHDVNSTIIRNSALDIAFTQVGSDCCEAHRSVVAASLVREPWSTVRSLSCVGVSDGAASDGVVTEIASNSPTVKGEVLALLPPGEVSQAELRAAYFTAVDQARRFEQLYEPHNINLSQLLRHGSDERNAERWQQSAESIDSGSRADVVLIDDSDDDRELMPNRGEVVVISDDSEVDFPVRKRSRLSQISYEILD</sequence>
<dbReference type="AlphaFoldDB" id="F9WF31"/>
<organism evidence="1 2">
    <name type="scientific">Trypanosoma congolense (strain IL3000)</name>
    <dbReference type="NCBI Taxonomy" id="1068625"/>
    <lineage>
        <taxon>Eukaryota</taxon>
        <taxon>Discoba</taxon>
        <taxon>Euglenozoa</taxon>
        <taxon>Kinetoplastea</taxon>
        <taxon>Metakinetoplastina</taxon>
        <taxon>Trypanosomatida</taxon>
        <taxon>Trypanosomatidae</taxon>
        <taxon>Trypanosoma</taxon>
        <taxon>Nannomonas</taxon>
    </lineage>
</organism>
<proteinExistence type="predicted"/>
<reference evidence="1 2" key="2">
    <citation type="journal article" date="2012" name="Proc. Natl. Acad. Sci. U.S.A.">
        <title>Antigenic diversity is generated by distinct evolutionary mechanisms in African trypanosome species.</title>
        <authorList>
            <person name="Jackson A.P."/>
            <person name="Berry A."/>
            <person name="Aslett M."/>
            <person name="Allison H.C."/>
            <person name="Burton P."/>
            <person name="Vavrova-Anderson J."/>
            <person name="Brown R."/>
            <person name="Browne H."/>
            <person name="Corton N."/>
            <person name="Hauser H."/>
            <person name="Gamble J."/>
            <person name="Gilderthorp R."/>
            <person name="Marcello L."/>
            <person name="McQuillan J."/>
            <person name="Otto T.D."/>
            <person name="Quail M.A."/>
            <person name="Sanders M.J."/>
            <person name="van Tonder A."/>
            <person name="Ginger M.L."/>
            <person name="Field M.C."/>
            <person name="Barry J.D."/>
            <person name="Hertz-Fowler C."/>
            <person name="Berriman M."/>
        </authorList>
    </citation>
    <scope>NUCLEOTIDE SEQUENCE [LARGE SCALE GENOMIC DNA]</scope>
    <source>
        <strain evidence="1 2">IL3000</strain>
    </source>
</reference>
<evidence type="ECO:0000313" key="1">
    <source>
        <dbReference type="EMBL" id="CCD15899.1"/>
    </source>
</evidence>
<accession>F9WF31</accession>
<evidence type="ECO:0000313" key="2">
    <source>
        <dbReference type="Proteomes" id="UP000000702"/>
    </source>
</evidence>
<comment type="caution">
    <text evidence="1">The sequence shown here is derived from an EMBL/GenBank/DDBJ whole genome shotgun (WGS) entry which is preliminary data.</text>
</comment>
<reference evidence="2" key="1">
    <citation type="submission" date="2011-07" db="EMBL/GenBank/DDBJ databases">
        <title>Divergent evolution of antigenic variation in African trypanosomes.</title>
        <authorList>
            <person name="Jackson A.P."/>
            <person name="Berry A."/>
            <person name="Allison H.C."/>
            <person name="Burton P."/>
            <person name="Anderson J."/>
            <person name="Aslett M."/>
            <person name="Brown R."/>
            <person name="Corton N."/>
            <person name="Harris D."/>
            <person name="Hauser H."/>
            <person name="Gamble J."/>
            <person name="Gilderthorp R."/>
            <person name="McQuillan J."/>
            <person name="Quail M.A."/>
            <person name="Sanders M."/>
            <person name="Van Tonder A."/>
            <person name="Ginger M.L."/>
            <person name="Donelson J.E."/>
            <person name="Field M.C."/>
            <person name="Barry J.D."/>
            <person name="Berriman M."/>
            <person name="Hertz-Fowler C."/>
        </authorList>
    </citation>
    <scope>NUCLEOTIDE SEQUENCE [LARGE SCALE GENOMIC DNA]</scope>
    <source>
        <strain evidence="2">IL3000</strain>
    </source>
</reference>
<dbReference type="OMA" id="PLEMAMT"/>
<dbReference type="EMBL" id="CAEQ01002096">
    <property type="protein sequence ID" value="CCD15899.1"/>
    <property type="molecule type" value="Genomic_DNA"/>
</dbReference>
<name>F9WF31_TRYCI</name>
<gene>
    <name evidence="1" type="ORF">TCIL3000_0_08910</name>
</gene>